<keyword evidence="1" id="KW-1133">Transmembrane helix</keyword>
<accession>A0ABR7JMI0</accession>
<comment type="caution">
    <text evidence="4">The sequence shown here is derived from an EMBL/GenBank/DDBJ whole genome shotgun (WGS) entry which is preliminary data.</text>
</comment>
<dbReference type="RefSeq" id="WP_153923986.1">
    <property type="nucleotide sequence ID" value="NZ_JACRWE010000002.1"/>
</dbReference>
<evidence type="ECO:0000313" key="5">
    <source>
        <dbReference type="Proteomes" id="UP000609849"/>
    </source>
</evidence>
<reference evidence="4 5" key="1">
    <citation type="submission" date="2020-08" db="EMBL/GenBank/DDBJ databases">
        <authorList>
            <person name="Liu C."/>
            <person name="Sun Q."/>
        </authorList>
    </citation>
    <scope>NUCLEOTIDE SEQUENCE [LARGE SCALE GENOMIC DNA]</scope>
    <source>
        <strain evidence="4 5">NSJ-18</strain>
    </source>
</reference>
<keyword evidence="1" id="KW-0812">Transmembrane</keyword>
<dbReference type="Proteomes" id="UP000609849">
    <property type="component" value="Unassembled WGS sequence"/>
</dbReference>
<evidence type="ECO:0000259" key="3">
    <source>
        <dbReference type="Pfam" id="PF26018"/>
    </source>
</evidence>
<evidence type="ECO:0008006" key="6">
    <source>
        <dbReference type="Google" id="ProtNLM"/>
    </source>
</evidence>
<dbReference type="InterPro" id="IPR058729">
    <property type="entry name" value="Beta-barrel_RND-rel"/>
</dbReference>
<feature type="domain" description="RND related barrel-sandwich hybrid" evidence="3">
    <location>
        <begin position="55"/>
        <end position="253"/>
    </location>
</feature>
<sequence>MKKIRYSNLFILGIFIYIIFYAISSIIGKNIHTKVLENEMTDMKISRKCLIVRDEYLLKSDINGEVKLLVDEGERVTKLQEVANVYNNVDRNIDANISSLDEEIEKLKNGEVNLSKKEISDFNEKIESVFNEIQVDLLISDYSNIKEYKETLDNYLKDKNKLLNNDIDSVKLTSKEEQKRILEKQRSSNVATYSSKMAGIISFKFDGNEEKYNFTNLNEITKSDIEKEDNKYQDVSSNLKEVKDGSVLLRIINNYDAYIVTYISEDESKNFEINQSIKLDSGDNEIEATVYEVYQEDDNFIAIFKINNQNMGIYDTRVKEFDIIYKQIEGLKIPKSSIKTVDNKEGVYVINEENKTPTFVELKGIEYEDDSFKYINYYKNNIDGIDTVDLYDKIILKPNIINTKLRIE</sequence>
<name>A0ABR7JMI0_9FIRM</name>
<evidence type="ECO:0000256" key="1">
    <source>
        <dbReference type="SAM" id="Phobius"/>
    </source>
</evidence>
<feature type="transmembrane region" description="Helical" evidence="1">
    <location>
        <begin position="9"/>
        <end position="28"/>
    </location>
</feature>
<dbReference type="Pfam" id="PF26011">
    <property type="entry name" value="Beta-barrel_RND_rel"/>
    <property type="match status" value="1"/>
</dbReference>
<feature type="domain" description="RND related beta-barrel" evidence="2">
    <location>
        <begin position="258"/>
        <end position="327"/>
    </location>
</feature>
<proteinExistence type="predicted"/>
<dbReference type="EMBL" id="JACRWE010000002">
    <property type="protein sequence ID" value="MBC5995977.1"/>
    <property type="molecule type" value="Genomic_DNA"/>
</dbReference>
<keyword evidence="5" id="KW-1185">Reference proteome</keyword>
<organism evidence="4 5">
    <name type="scientific">Romboutsia faecis</name>
    <dbReference type="NCBI Taxonomy" id="2764597"/>
    <lineage>
        <taxon>Bacteria</taxon>
        <taxon>Bacillati</taxon>
        <taxon>Bacillota</taxon>
        <taxon>Clostridia</taxon>
        <taxon>Peptostreptococcales</taxon>
        <taxon>Peptostreptococcaceae</taxon>
        <taxon>Romboutsia</taxon>
    </lineage>
</organism>
<dbReference type="InterPro" id="IPR058709">
    <property type="entry name" value="BSH_RND-rel"/>
</dbReference>
<evidence type="ECO:0000259" key="2">
    <source>
        <dbReference type="Pfam" id="PF26011"/>
    </source>
</evidence>
<evidence type="ECO:0000313" key="4">
    <source>
        <dbReference type="EMBL" id="MBC5995977.1"/>
    </source>
</evidence>
<protein>
    <recommendedName>
        <fullName evidence="6">Membrane fusion protein</fullName>
    </recommendedName>
</protein>
<gene>
    <name evidence="4" type="ORF">H8923_04330</name>
</gene>
<keyword evidence="1" id="KW-0472">Membrane</keyword>
<dbReference type="Pfam" id="PF26018">
    <property type="entry name" value="BSH_RND_rel"/>
    <property type="match status" value="1"/>
</dbReference>